<protein>
    <submittedName>
        <fullName evidence="1">Uncharacterized protein</fullName>
    </submittedName>
</protein>
<sequence>MQDLEAFKADVCWDVCPKLIEVLRIAMKTKGGNLKQQLQQGENQQLLRAKKVCIREAQPLIQPEQQWKTSKKLRRNLAMD</sequence>
<dbReference type="Proteomes" id="UP001314170">
    <property type="component" value="Unassembled WGS sequence"/>
</dbReference>
<proteinExistence type="predicted"/>
<name>A0AAV1SNQ2_9ROSI</name>
<dbReference type="EMBL" id="CAWUPB010001194">
    <property type="protein sequence ID" value="CAK7353918.1"/>
    <property type="molecule type" value="Genomic_DNA"/>
</dbReference>
<evidence type="ECO:0000313" key="1">
    <source>
        <dbReference type="EMBL" id="CAK7353918.1"/>
    </source>
</evidence>
<evidence type="ECO:0000313" key="2">
    <source>
        <dbReference type="Proteomes" id="UP001314170"/>
    </source>
</evidence>
<keyword evidence="2" id="KW-1185">Reference proteome</keyword>
<reference evidence="1 2" key="1">
    <citation type="submission" date="2024-01" db="EMBL/GenBank/DDBJ databases">
        <authorList>
            <person name="Waweru B."/>
        </authorList>
    </citation>
    <scope>NUCLEOTIDE SEQUENCE [LARGE SCALE GENOMIC DNA]</scope>
</reference>
<gene>
    <name evidence="1" type="ORF">DCAF_LOCUS24974</name>
</gene>
<dbReference type="AlphaFoldDB" id="A0AAV1SNQ2"/>
<comment type="caution">
    <text evidence="1">The sequence shown here is derived from an EMBL/GenBank/DDBJ whole genome shotgun (WGS) entry which is preliminary data.</text>
</comment>
<organism evidence="1 2">
    <name type="scientific">Dovyalis caffra</name>
    <dbReference type="NCBI Taxonomy" id="77055"/>
    <lineage>
        <taxon>Eukaryota</taxon>
        <taxon>Viridiplantae</taxon>
        <taxon>Streptophyta</taxon>
        <taxon>Embryophyta</taxon>
        <taxon>Tracheophyta</taxon>
        <taxon>Spermatophyta</taxon>
        <taxon>Magnoliopsida</taxon>
        <taxon>eudicotyledons</taxon>
        <taxon>Gunneridae</taxon>
        <taxon>Pentapetalae</taxon>
        <taxon>rosids</taxon>
        <taxon>fabids</taxon>
        <taxon>Malpighiales</taxon>
        <taxon>Salicaceae</taxon>
        <taxon>Flacourtieae</taxon>
        <taxon>Dovyalis</taxon>
    </lineage>
</organism>
<accession>A0AAV1SNQ2</accession>